<dbReference type="SFLD" id="SFLDG01065">
    <property type="entry name" value="anaerobic_coproporphyrinogen-I"/>
    <property type="match status" value="1"/>
</dbReference>
<dbReference type="SUPFAM" id="SSF102114">
    <property type="entry name" value="Radical SAM enzymes"/>
    <property type="match status" value="1"/>
</dbReference>
<dbReference type="PANTHER" id="PTHR13932:SF5">
    <property type="entry name" value="RADICAL S-ADENOSYL METHIONINE DOMAIN-CONTAINING PROTEIN 1, MITOCHONDRIAL"/>
    <property type="match status" value="1"/>
</dbReference>
<accession>A0A7C4LKN9</accession>
<dbReference type="EMBL" id="DSVQ01000012">
    <property type="protein sequence ID" value="HGT39502.1"/>
    <property type="molecule type" value="Genomic_DNA"/>
</dbReference>
<keyword evidence="2" id="KW-0963">Cytoplasm</keyword>
<organism evidence="4">
    <name type="scientific">Schlesneria paludicola</name>
    <dbReference type="NCBI Taxonomy" id="360056"/>
    <lineage>
        <taxon>Bacteria</taxon>
        <taxon>Pseudomonadati</taxon>
        <taxon>Planctomycetota</taxon>
        <taxon>Planctomycetia</taxon>
        <taxon>Planctomycetales</taxon>
        <taxon>Planctomycetaceae</taxon>
        <taxon>Schlesneria</taxon>
    </lineage>
</organism>
<dbReference type="CDD" id="cd01335">
    <property type="entry name" value="Radical_SAM"/>
    <property type="match status" value="1"/>
</dbReference>
<dbReference type="SMART" id="SM00729">
    <property type="entry name" value="Elp3"/>
    <property type="match status" value="1"/>
</dbReference>
<keyword evidence="2" id="KW-0408">Iron</keyword>
<dbReference type="GO" id="GO:0046872">
    <property type="term" value="F:metal ion binding"/>
    <property type="evidence" value="ECO:0007669"/>
    <property type="project" value="UniProtKB-UniRule"/>
</dbReference>
<evidence type="ECO:0000256" key="2">
    <source>
        <dbReference type="RuleBase" id="RU364116"/>
    </source>
</evidence>
<dbReference type="InterPro" id="IPR023404">
    <property type="entry name" value="rSAM_horseshoe"/>
</dbReference>
<dbReference type="InterPro" id="IPR010723">
    <property type="entry name" value="HemN_C"/>
</dbReference>
<dbReference type="PROSITE" id="PS51918">
    <property type="entry name" value="RADICAL_SAM"/>
    <property type="match status" value="1"/>
</dbReference>
<dbReference type="SFLD" id="SFLDF00288">
    <property type="entry name" value="HemN-like__clustered_with_nucl"/>
    <property type="match status" value="1"/>
</dbReference>
<evidence type="ECO:0000259" key="3">
    <source>
        <dbReference type="PROSITE" id="PS51918"/>
    </source>
</evidence>
<dbReference type="GO" id="GO:0051539">
    <property type="term" value="F:4 iron, 4 sulfur cluster binding"/>
    <property type="evidence" value="ECO:0007669"/>
    <property type="project" value="UniProtKB-UniRule"/>
</dbReference>
<keyword evidence="2" id="KW-0004">4Fe-4S</keyword>
<dbReference type="Pfam" id="PF06969">
    <property type="entry name" value="HemN_C"/>
    <property type="match status" value="1"/>
</dbReference>
<dbReference type="GO" id="GO:0005737">
    <property type="term" value="C:cytoplasm"/>
    <property type="evidence" value="ECO:0007669"/>
    <property type="project" value="UniProtKB-SubCell"/>
</dbReference>
<dbReference type="SFLD" id="SFLDS00029">
    <property type="entry name" value="Radical_SAM"/>
    <property type="match status" value="1"/>
</dbReference>
<dbReference type="SFLD" id="SFLDF00562">
    <property type="entry name" value="HemN-like__clustered_with_heat"/>
    <property type="match status" value="1"/>
</dbReference>
<comment type="subcellular location">
    <subcellularLocation>
        <location evidence="2">Cytoplasm</location>
    </subcellularLocation>
</comment>
<dbReference type="GO" id="GO:0004109">
    <property type="term" value="F:coproporphyrinogen oxidase activity"/>
    <property type="evidence" value="ECO:0007669"/>
    <property type="project" value="InterPro"/>
</dbReference>
<keyword evidence="2" id="KW-0143">Chaperone</keyword>
<dbReference type="AlphaFoldDB" id="A0A7C4LKN9"/>
<evidence type="ECO:0000256" key="1">
    <source>
        <dbReference type="ARBA" id="ARBA00006100"/>
    </source>
</evidence>
<proteinExistence type="inferred from homology"/>
<gene>
    <name evidence="4" type="primary">hemW</name>
    <name evidence="4" type="ORF">ENS64_09610</name>
</gene>
<dbReference type="InterPro" id="IPR006638">
    <property type="entry name" value="Elp3/MiaA/NifB-like_rSAM"/>
</dbReference>
<reference evidence="4" key="1">
    <citation type="journal article" date="2020" name="mSystems">
        <title>Genome- and Community-Level Interaction Insights into Carbon Utilization and Element Cycling Functions of Hydrothermarchaeota in Hydrothermal Sediment.</title>
        <authorList>
            <person name="Zhou Z."/>
            <person name="Liu Y."/>
            <person name="Xu W."/>
            <person name="Pan J."/>
            <person name="Luo Z.H."/>
            <person name="Li M."/>
        </authorList>
    </citation>
    <scope>NUCLEOTIDE SEQUENCE [LARGE SCALE GENOMIC DNA]</scope>
    <source>
        <strain evidence="4">SpSt-508</strain>
    </source>
</reference>
<dbReference type="Pfam" id="PF04055">
    <property type="entry name" value="Radical_SAM"/>
    <property type="match status" value="1"/>
</dbReference>
<protein>
    <recommendedName>
        <fullName evidence="2">Heme chaperone HemW</fullName>
    </recommendedName>
</protein>
<feature type="domain" description="Radical SAM core" evidence="3">
    <location>
        <begin position="16"/>
        <end position="265"/>
    </location>
</feature>
<sequence>MTDPSRLPPSLCPPEGASHPPRSVYVHVPFCRHRCGYCDFTLIAGRDDLRDSYLDALERELAATFADRSARVRLRTLYFGGGTPSHLTLPQLVRLFSLLRRYYDWGPPQFPSEMRNGEVPAAEISLEANPLDCTEELLEQLAALGVNRLSLGVQSFDAETLRVLERDHTPDLVRRVLPRARAWFPNLSIDLMFGVPGLSLAHWRDGLREALDWGVAHVSTYGLTFEPGTAFETRRRRGELHRVDEELERAQYELAMDLLSEGGFEQYEISNFARPGRACRHNLNYWQGGSYAGFGPGAARFVNGRRETNVRSTLGYVARLARGLSPTAEIDAISAEARARERIFLGLRMTAGLSRTEFRQHTGFDLDALAGAALGKCRAAGWLADDGDRIQLTREGRFVADRVAVEFL</sequence>
<dbReference type="InterPro" id="IPR034505">
    <property type="entry name" value="Coproporphyrinogen-III_oxidase"/>
</dbReference>
<keyword evidence="2" id="KW-0479">Metal-binding</keyword>
<dbReference type="InterPro" id="IPR058240">
    <property type="entry name" value="rSAM_sf"/>
</dbReference>
<dbReference type="PANTHER" id="PTHR13932">
    <property type="entry name" value="COPROPORPHYRINIGEN III OXIDASE"/>
    <property type="match status" value="1"/>
</dbReference>
<keyword evidence="2" id="KW-0349">Heme</keyword>
<keyword evidence="2" id="KW-0411">Iron-sulfur</keyword>
<comment type="function">
    <text evidence="2">Probably acts as a heme chaperone, transferring heme to an unknown acceptor. Binds one molecule of heme per monomer, possibly covalently. Binds 1 [4Fe-4S] cluster. The cluster is coordinated with 3 cysteines and an exchangeable S-adenosyl-L-methionine.</text>
</comment>
<dbReference type="Gene3D" id="3.80.30.20">
    <property type="entry name" value="tm_1862 like domain"/>
    <property type="match status" value="1"/>
</dbReference>
<dbReference type="GO" id="GO:0006779">
    <property type="term" value="P:porphyrin-containing compound biosynthetic process"/>
    <property type="evidence" value="ECO:0007669"/>
    <property type="project" value="InterPro"/>
</dbReference>
<dbReference type="NCBIfam" id="TIGR00539">
    <property type="entry name" value="hemN_rel"/>
    <property type="match status" value="1"/>
</dbReference>
<dbReference type="InterPro" id="IPR004559">
    <property type="entry name" value="HemW-like"/>
</dbReference>
<dbReference type="InterPro" id="IPR007197">
    <property type="entry name" value="rSAM"/>
</dbReference>
<name>A0A7C4LKN9_9PLAN</name>
<dbReference type="SFLD" id="SFLDG01082">
    <property type="entry name" value="B12-binding_domain_containing"/>
    <property type="match status" value="1"/>
</dbReference>
<comment type="caution">
    <text evidence="4">The sequence shown here is derived from an EMBL/GenBank/DDBJ whole genome shotgun (WGS) entry which is preliminary data.</text>
</comment>
<evidence type="ECO:0000313" key="4">
    <source>
        <dbReference type="EMBL" id="HGT39502.1"/>
    </source>
</evidence>
<keyword evidence="2" id="KW-0949">S-adenosyl-L-methionine</keyword>
<comment type="similarity">
    <text evidence="1">Belongs to the anaerobic coproporphyrinogen-III oxidase family. HemW subfamily.</text>
</comment>